<dbReference type="OMA" id="CPGHWMG"/>
<feature type="region of interest" description="Disordered" evidence="1">
    <location>
        <begin position="186"/>
        <end position="217"/>
    </location>
</feature>
<dbReference type="FunCoup" id="A0A5F8H9I3">
    <property type="interactions" value="32"/>
</dbReference>
<reference evidence="3" key="2">
    <citation type="submission" date="2025-08" db="UniProtKB">
        <authorList>
            <consortium name="Ensembl"/>
        </authorList>
    </citation>
    <scope>IDENTIFICATION</scope>
</reference>
<keyword evidence="2" id="KW-0812">Transmembrane</keyword>
<dbReference type="Bgee" id="ENSMODG00000029337">
    <property type="expression patterns" value="Expressed in spermatid and 3 other cell types or tissues"/>
</dbReference>
<evidence type="ECO:0000256" key="1">
    <source>
        <dbReference type="SAM" id="MobiDB-lite"/>
    </source>
</evidence>
<sequence>MLREDGGGDVCLVARQRTKDPEGRAWGVGVYKTMLVMGPGPLCLLLFLLLTLCLLPPGSKALSRPVWYQVGLDLQPWGCQPPGEVGCDGGLSCSGQWMGLSTMGGVYPLTAVTVTVLIVVTHFVYQKRQVIFSRLLNSRKQSIVPPELLLPPKSGSPPSDRALLCNVLHMLDAVLNHIEGHLQQLANHSPPSASVSQTKCPSISSVNQIKSPPTSST</sequence>
<accession>A0A5F8H9I3</accession>
<keyword evidence="2" id="KW-1133">Transmembrane helix</keyword>
<dbReference type="Proteomes" id="UP000002280">
    <property type="component" value="Chromosome 6"/>
</dbReference>
<evidence type="ECO:0008006" key="5">
    <source>
        <dbReference type="Google" id="ProtNLM"/>
    </source>
</evidence>
<dbReference type="STRING" id="13616.ENSMODP00000056593"/>
<proteinExistence type="predicted"/>
<reference evidence="3" key="3">
    <citation type="submission" date="2025-09" db="UniProtKB">
        <authorList>
            <consortium name="Ensembl"/>
        </authorList>
    </citation>
    <scope>IDENTIFICATION</scope>
</reference>
<feature type="transmembrane region" description="Helical" evidence="2">
    <location>
        <begin position="106"/>
        <end position="125"/>
    </location>
</feature>
<reference evidence="3 4" key="1">
    <citation type="journal article" date="2007" name="Nature">
        <title>Genome of the marsupial Monodelphis domestica reveals innovation in non-coding sequences.</title>
        <authorList>
            <person name="Mikkelsen T.S."/>
            <person name="Wakefield M.J."/>
            <person name="Aken B."/>
            <person name="Amemiya C.T."/>
            <person name="Chang J.L."/>
            <person name="Duke S."/>
            <person name="Garber M."/>
            <person name="Gentles A.J."/>
            <person name="Goodstadt L."/>
            <person name="Heger A."/>
            <person name="Jurka J."/>
            <person name="Kamal M."/>
            <person name="Mauceli E."/>
            <person name="Searle S.M."/>
            <person name="Sharpe T."/>
            <person name="Baker M.L."/>
            <person name="Batzer M.A."/>
            <person name="Benos P.V."/>
            <person name="Belov K."/>
            <person name="Clamp M."/>
            <person name="Cook A."/>
            <person name="Cuff J."/>
            <person name="Das R."/>
            <person name="Davidow L."/>
            <person name="Deakin J.E."/>
            <person name="Fazzari M.J."/>
            <person name="Glass J.L."/>
            <person name="Grabherr M."/>
            <person name="Greally J.M."/>
            <person name="Gu W."/>
            <person name="Hore T.A."/>
            <person name="Huttley G.A."/>
            <person name="Kleber M."/>
            <person name="Jirtle R.L."/>
            <person name="Koina E."/>
            <person name="Lee J.T."/>
            <person name="Mahony S."/>
            <person name="Marra M.A."/>
            <person name="Miller R.D."/>
            <person name="Nicholls R.D."/>
            <person name="Oda M."/>
            <person name="Papenfuss A.T."/>
            <person name="Parra Z.E."/>
            <person name="Pollock D.D."/>
            <person name="Ray D.A."/>
            <person name="Schein J.E."/>
            <person name="Speed T.P."/>
            <person name="Thompson K."/>
            <person name="VandeBerg J.L."/>
            <person name="Wade C.M."/>
            <person name="Walker J.A."/>
            <person name="Waters P.D."/>
            <person name="Webber C."/>
            <person name="Weidman J.R."/>
            <person name="Xie X."/>
            <person name="Zody M.C."/>
            <person name="Baldwin J."/>
            <person name="Abdouelleil A."/>
            <person name="Abdulkadir J."/>
            <person name="Abebe A."/>
            <person name="Abera B."/>
            <person name="Abreu J."/>
            <person name="Acer S.C."/>
            <person name="Aftuck L."/>
            <person name="Alexander A."/>
            <person name="An P."/>
            <person name="Anderson E."/>
            <person name="Anderson S."/>
            <person name="Arachi H."/>
            <person name="Azer M."/>
            <person name="Bachantsang P."/>
            <person name="Barry A."/>
            <person name="Bayul T."/>
            <person name="Berlin A."/>
            <person name="Bessette D."/>
            <person name="Bloom T."/>
            <person name="Bloom T."/>
            <person name="Boguslavskiy L."/>
            <person name="Bonnet C."/>
            <person name="Boukhgalter B."/>
            <person name="Bourzgui I."/>
            <person name="Brown A."/>
            <person name="Cahill P."/>
            <person name="Channer S."/>
            <person name="Cheshatsang Y."/>
            <person name="Chuda L."/>
            <person name="Citroen M."/>
            <person name="Collymore A."/>
            <person name="Cooke P."/>
            <person name="Costello M."/>
            <person name="D'Aco K."/>
            <person name="Daza R."/>
            <person name="De Haan G."/>
            <person name="DeGray S."/>
            <person name="DeMaso C."/>
            <person name="Dhargay N."/>
            <person name="Dooley K."/>
            <person name="Dooley E."/>
            <person name="Doricent M."/>
            <person name="Dorje P."/>
            <person name="Dorjee K."/>
            <person name="Dupes A."/>
            <person name="Elong R."/>
            <person name="Falk J."/>
            <person name="Farina A."/>
            <person name="Faro S."/>
            <person name="Ferguson D."/>
            <person name="Fisher S."/>
            <person name="Foley C.D."/>
            <person name="Franke A."/>
            <person name="Friedrich D."/>
            <person name="Gadbois L."/>
            <person name="Gearin G."/>
            <person name="Gearin C.R."/>
            <person name="Giannoukos G."/>
            <person name="Goode T."/>
            <person name="Graham J."/>
            <person name="Grandbois E."/>
            <person name="Grewal S."/>
            <person name="Gyaltsen K."/>
            <person name="Hafez N."/>
            <person name="Hagos B."/>
            <person name="Hall J."/>
            <person name="Henson C."/>
            <person name="Hollinger A."/>
            <person name="Honan T."/>
            <person name="Huard M.D."/>
            <person name="Hughes L."/>
            <person name="Hurhula B."/>
            <person name="Husby M.E."/>
            <person name="Kamat A."/>
            <person name="Kanga B."/>
            <person name="Kashin S."/>
            <person name="Khazanovich D."/>
            <person name="Kisner P."/>
            <person name="Lance K."/>
            <person name="Lara M."/>
            <person name="Lee W."/>
            <person name="Lennon N."/>
            <person name="Letendre F."/>
            <person name="LeVine R."/>
            <person name="Lipovsky A."/>
            <person name="Liu X."/>
            <person name="Liu J."/>
            <person name="Liu S."/>
            <person name="Lokyitsang T."/>
            <person name="Lokyitsang Y."/>
            <person name="Lubonja R."/>
            <person name="Lui A."/>
            <person name="MacDonald P."/>
            <person name="Magnisalis V."/>
            <person name="Maru K."/>
            <person name="Matthews C."/>
            <person name="McCusker W."/>
            <person name="McDonough S."/>
            <person name="Mehta T."/>
            <person name="Meldrim J."/>
            <person name="Meneus L."/>
            <person name="Mihai O."/>
            <person name="Mihalev A."/>
            <person name="Mihova T."/>
            <person name="Mittelman R."/>
            <person name="Mlenga V."/>
            <person name="Montmayeur A."/>
            <person name="Mulrain L."/>
            <person name="Navidi A."/>
            <person name="Naylor J."/>
            <person name="Negash T."/>
            <person name="Nguyen T."/>
            <person name="Nguyen N."/>
            <person name="Nicol R."/>
            <person name="Norbu C."/>
            <person name="Norbu N."/>
            <person name="Novod N."/>
            <person name="O'Neill B."/>
            <person name="Osman S."/>
            <person name="Markiewicz E."/>
            <person name="Oyono O.L."/>
            <person name="Patti C."/>
            <person name="Phunkhang P."/>
            <person name="Pierre F."/>
            <person name="Priest M."/>
            <person name="Raghuraman S."/>
            <person name="Rege F."/>
            <person name="Reyes R."/>
            <person name="Rise C."/>
            <person name="Rogov P."/>
            <person name="Ross K."/>
            <person name="Ryan E."/>
            <person name="Settipalli S."/>
            <person name="Shea T."/>
            <person name="Sherpa N."/>
            <person name="Shi L."/>
            <person name="Shih D."/>
            <person name="Sparrow T."/>
            <person name="Spaulding J."/>
            <person name="Stalker J."/>
            <person name="Stange-Thomann N."/>
            <person name="Stavropoulos S."/>
            <person name="Stone C."/>
            <person name="Strader C."/>
            <person name="Tesfaye S."/>
            <person name="Thomson T."/>
            <person name="Thoulutsang Y."/>
            <person name="Thoulutsang D."/>
            <person name="Topham K."/>
            <person name="Topping I."/>
            <person name="Tsamla T."/>
            <person name="Vassiliev H."/>
            <person name="Vo A."/>
            <person name="Wangchuk T."/>
            <person name="Wangdi T."/>
            <person name="Weiand M."/>
            <person name="Wilkinson J."/>
            <person name="Wilson A."/>
            <person name="Yadav S."/>
            <person name="Young G."/>
            <person name="Yu Q."/>
            <person name="Zembek L."/>
            <person name="Zhong D."/>
            <person name="Zimmer A."/>
            <person name="Zwirko Z."/>
            <person name="Jaffe D.B."/>
            <person name="Alvarez P."/>
            <person name="Brockman W."/>
            <person name="Butler J."/>
            <person name="Chin C."/>
            <person name="Gnerre S."/>
            <person name="MacCallum I."/>
            <person name="Graves J.A."/>
            <person name="Ponting C.P."/>
            <person name="Breen M."/>
            <person name="Samollow P.B."/>
            <person name="Lander E.S."/>
            <person name="Lindblad-Toh K."/>
        </authorList>
    </citation>
    <scope>NUCLEOTIDE SEQUENCE [LARGE SCALE GENOMIC DNA]</scope>
</reference>
<keyword evidence="2" id="KW-0472">Membrane</keyword>
<evidence type="ECO:0000313" key="3">
    <source>
        <dbReference type="Ensembl" id="ENSMODP00000056593.1"/>
    </source>
</evidence>
<dbReference type="PANTHER" id="PTHR37869">
    <property type="entry name" value="TRANSMEMBRANE PROTEIN 89"/>
    <property type="match status" value="1"/>
</dbReference>
<evidence type="ECO:0000256" key="2">
    <source>
        <dbReference type="SAM" id="Phobius"/>
    </source>
</evidence>
<dbReference type="AlphaFoldDB" id="A0A5F8H9I3"/>
<dbReference type="PANTHER" id="PTHR37869:SF1">
    <property type="entry name" value="TRANSMEMBRANE PROTEIN 89"/>
    <property type="match status" value="1"/>
</dbReference>
<dbReference type="InParanoid" id="A0A5F8H9I3"/>
<feature type="transmembrane region" description="Helical" evidence="2">
    <location>
        <begin position="34"/>
        <end position="57"/>
    </location>
</feature>
<keyword evidence="4" id="KW-1185">Reference proteome</keyword>
<dbReference type="Pfam" id="PF15098">
    <property type="entry name" value="TMEM89"/>
    <property type="match status" value="1"/>
</dbReference>
<protein>
    <recommendedName>
        <fullName evidence="5">Transmembrane protein 89</fullName>
    </recommendedName>
</protein>
<dbReference type="GeneTree" id="ENSGT00390000005336"/>
<organism evidence="3 4">
    <name type="scientific">Monodelphis domestica</name>
    <name type="common">Gray short-tailed opossum</name>
    <dbReference type="NCBI Taxonomy" id="13616"/>
    <lineage>
        <taxon>Eukaryota</taxon>
        <taxon>Metazoa</taxon>
        <taxon>Chordata</taxon>
        <taxon>Craniata</taxon>
        <taxon>Vertebrata</taxon>
        <taxon>Euteleostomi</taxon>
        <taxon>Mammalia</taxon>
        <taxon>Metatheria</taxon>
        <taxon>Didelphimorphia</taxon>
        <taxon>Didelphidae</taxon>
        <taxon>Monodelphis</taxon>
    </lineage>
</organism>
<dbReference type="InterPro" id="IPR028069">
    <property type="entry name" value="TMEM89"/>
</dbReference>
<evidence type="ECO:0000313" key="4">
    <source>
        <dbReference type="Proteomes" id="UP000002280"/>
    </source>
</evidence>
<name>A0A5F8H9I3_MONDO</name>
<dbReference type="Ensembl" id="ENSMODT00000055122.1">
    <property type="protein sequence ID" value="ENSMODP00000056593.1"/>
    <property type="gene ID" value="ENSMODG00000029337.2"/>
</dbReference>